<gene>
    <name evidence="6" type="ORF">SAMN05216267_102258</name>
</gene>
<dbReference type="STRING" id="310780.SAMN05216267_102258"/>
<organism evidence="6 7">
    <name type="scientific">Actinacidiphila rubida</name>
    <dbReference type="NCBI Taxonomy" id="310780"/>
    <lineage>
        <taxon>Bacteria</taxon>
        <taxon>Bacillati</taxon>
        <taxon>Actinomycetota</taxon>
        <taxon>Actinomycetes</taxon>
        <taxon>Kitasatosporales</taxon>
        <taxon>Streptomycetaceae</taxon>
        <taxon>Actinacidiphila</taxon>
    </lineage>
</organism>
<reference evidence="6 7" key="1">
    <citation type="submission" date="2016-10" db="EMBL/GenBank/DDBJ databases">
        <authorList>
            <person name="de Groot N.N."/>
        </authorList>
    </citation>
    <scope>NUCLEOTIDE SEQUENCE [LARGE SCALE GENOMIC DNA]</scope>
    <source>
        <strain evidence="6 7">CGMCC 4.2026</strain>
    </source>
</reference>
<evidence type="ECO:0000256" key="2">
    <source>
        <dbReference type="ARBA" id="ARBA00022723"/>
    </source>
</evidence>
<dbReference type="EMBL" id="FODD01000022">
    <property type="protein sequence ID" value="SEO29017.1"/>
    <property type="molecule type" value="Genomic_DNA"/>
</dbReference>
<dbReference type="Proteomes" id="UP000181951">
    <property type="component" value="Unassembled WGS sequence"/>
</dbReference>
<protein>
    <submittedName>
        <fullName evidence="6">Helix-turn-helix of DDE superfamily endonuclease</fullName>
    </submittedName>
</protein>
<sequence>MRLTWARAACSHPALSDISRAHCGELLEELAPRWQAARESALHERRGGDRRRAAGAGPRQRLVFVDRLLVTLVHLRLGIAHAAPAELCGVDRSTVSGAIREVRPLPAPRGLAVPDRPGVRLQTMENLLAYADAEGVDLRIDGAEVQVRRPRAHRPGRKAFVSGKKKQNTIKTSAFSDPQGRALFSGVVRPGRMHDQSAVRTEGIAEQFHQHPEVKAEADEGYRGLADEFPGQVSAPAKKPKDDGPPGERHARREQRRRQSSARG</sequence>
<feature type="domain" description="Transposase Helix-turn-helix" evidence="5">
    <location>
        <begin position="61"/>
        <end position="108"/>
    </location>
</feature>
<feature type="domain" description="DDE Tnp4" evidence="4">
    <location>
        <begin position="140"/>
        <end position="247"/>
    </location>
</feature>
<evidence type="ECO:0000256" key="3">
    <source>
        <dbReference type="SAM" id="MobiDB-lite"/>
    </source>
</evidence>
<feature type="compositionally biased region" description="Basic and acidic residues" evidence="3">
    <location>
        <begin position="239"/>
        <end position="251"/>
    </location>
</feature>
<feature type="region of interest" description="Disordered" evidence="3">
    <location>
        <begin position="211"/>
        <end position="264"/>
    </location>
</feature>
<feature type="compositionally biased region" description="Basic residues" evidence="3">
    <location>
        <begin position="150"/>
        <end position="168"/>
    </location>
</feature>
<name>A0A1H8NHF5_9ACTN</name>
<proteinExistence type="predicted"/>
<evidence type="ECO:0000259" key="4">
    <source>
        <dbReference type="Pfam" id="PF13359"/>
    </source>
</evidence>
<dbReference type="Pfam" id="PF13359">
    <property type="entry name" value="DDE_Tnp_4"/>
    <property type="match status" value="1"/>
</dbReference>
<dbReference type="InterPro" id="IPR027806">
    <property type="entry name" value="HARBI1_dom"/>
</dbReference>
<dbReference type="GO" id="GO:0046872">
    <property type="term" value="F:metal ion binding"/>
    <property type="evidence" value="ECO:0007669"/>
    <property type="project" value="UniProtKB-KW"/>
</dbReference>
<dbReference type="GO" id="GO:0004519">
    <property type="term" value="F:endonuclease activity"/>
    <property type="evidence" value="ECO:0007669"/>
    <property type="project" value="UniProtKB-KW"/>
</dbReference>
<keyword evidence="6" id="KW-0378">Hydrolase</keyword>
<dbReference type="InterPro" id="IPR027805">
    <property type="entry name" value="Transposase_HTH_dom"/>
</dbReference>
<feature type="compositionally biased region" description="Basic residues" evidence="3">
    <location>
        <begin position="252"/>
        <end position="264"/>
    </location>
</feature>
<evidence type="ECO:0000256" key="1">
    <source>
        <dbReference type="ARBA" id="ARBA00001968"/>
    </source>
</evidence>
<dbReference type="Pfam" id="PF13613">
    <property type="entry name" value="HTH_Tnp_4"/>
    <property type="match status" value="1"/>
</dbReference>
<keyword evidence="6" id="KW-0255">Endonuclease</keyword>
<evidence type="ECO:0000313" key="7">
    <source>
        <dbReference type="Proteomes" id="UP000181951"/>
    </source>
</evidence>
<feature type="region of interest" description="Disordered" evidence="3">
    <location>
        <begin position="150"/>
        <end position="170"/>
    </location>
</feature>
<dbReference type="OrthoDB" id="5340187at2"/>
<keyword evidence="6" id="KW-0540">Nuclease</keyword>
<feature type="compositionally biased region" description="Basic and acidic residues" evidence="3">
    <location>
        <begin position="211"/>
        <end position="226"/>
    </location>
</feature>
<evidence type="ECO:0000259" key="5">
    <source>
        <dbReference type="Pfam" id="PF13613"/>
    </source>
</evidence>
<keyword evidence="2" id="KW-0479">Metal-binding</keyword>
<accession>A0A1H8NHF5</accession>
<evidence type="ECO:0000313" key="6">
    <source>
        <dbReference type="EMBL" id="SEO29017.1"/>
    </source>
</evidence>
<keyword evidence="7" id="KW-1185">Reference proteome</keyword>
<dbReference type="AlphaFoldDB" id="A0A1H8NHF5"/>
<comment type="cofactor">
    <cofactor evidence="1">
        <name>a divalent metal cation</name>
        <dbReference type="ChEBI" id="CHEBI:60240"/>
    </cofactor>
</comment>